<dbReference type="InterPro" id="IPR036910">
    <property type="entry name" value="HMG_box_dom_sf"/>
</dbReference>
<proteinExistence type="predicted"/>
<sequence>MTTTKQIIDKFVSSVDVSKSYSLADLVKALKEAHKSHKSTDKNGVEKPKKAPSQYNLFIKDQMAILKNDGCNPKDRMRKATEEWKRQKKTDVVSEPSDVVSVVSEVSEGSEDK</sequence>
<dbReference type="SUPFAM" id="SSF47095">
    <property type="entry name" value="HMG-box"/>
    <property type="match status" value="1"/>
</dbReference>
<feature type="compositionally biased region" description="Basic and acidic residues" evidence="1">
    <location>
        <begin position="33"/>
        <end position="49"/>
    </location>
</feature>
<feature type="region of interest" description="Disordered" evidence="1">
    <location>
        <begin position="33"/>
        <end position="53"/>
    </location>
</feature>
<dbReference type="Gene3D" id="1.10.30.10">
    <property type="entry name" value="High mobility group box domain"/>
    <property type="match status" value="1"/>
</dbReference>
<evidence type="ECO:0008006" key="3">
    <source>
        <dbReference type="Google" id="ProtNLM"/>
    </source>
</evidence>
<reference evidence="2" key="1">
    <citation type="journal article" date="2020" name="Nature">
        <title>Giant virus diversity and host interactions through global metagenomics.</title>
        <authorList>
            <person name="Schulz F."/>
            <person name="Roux S."/>
            <person name="Paez-Espino D."/>
            <person name="Jungbluth S."/>
            <person name="Walsh D.A."/>
            <person name="Denef V.J."/>
            <person name="McMahon K.D."/>
            <person name="Konstantinidis K.T."/>
            <person name="Eloe-Fadrosh E.A."/>
            <person name="Kyrpides N.C."/>
            <person name="Woyke T."/>
        </authorList>
    </citation>
    <scope>NUCLEOTIDE SEQUENCE</scope>
    <source>
        <strain evidence="2">GVMAG-M-3300009151-35</strain>
    </source>
</reference>
<feature type="region of interest" description="Disordered" evidence="1">
    <location>
        <begin position="87"/>
        <end position="113"/>
    </location>
</feature>
<feature type="compositionally biased region" description="Low complexity" evidence="1">
    <location>
        <begin position="93"/>
        <end position="107"/>
    </location>
</feature>
<dbReference type="AlphaFoldDB" id="A0A6C0ET61"/>
<evidence type="ECO:0000256" key="1">
    <source>
        <dbReference type="SAM" id="MobiDB-lite"/>
    </source>
</evidence>
<protein>
    <recommendedName>
        <fullName evidence="3">HMG box domain-containing protein</fullName>
    </recommendedName>
</protein>
<name>A0A6C0ET61_9ZZZZ</name>
<organism evidence="2">
    <name type="scientific">viral metagenome</name>
    <dbReference type="NCBI Taxonomy" id="1070528"/>
    <lineage>
        <taxon>unclassified sequences</taxon>
        <taxon>metagenomes</taxon>
        <taxon>organismal metagenomes</taxon>
    </lineage>
</organism>
<evidence type="ECO:0000313" key="2">
    <source>
        <dbReference type="EMBL" id="QHT30475.1"/>
    </source>
</evidence>
<accession>A0A6C0ET61</accession>
<dbReference type="EMBL" id="MN738902">
    <property type="protein sequence ID" value="QHT30475.1"/>
    <property type="molecule type" value="Genomic_DNA"/>
</dbReference>